<dbReference type="InterPro" id="IPR043504">
    <property type="entry name" value="Peptidase_S1_PA_chymotrypsin"/>
</dbReference>
<comment type="caution">
    <text evidence="8">The sequence shown here is derived from an EMBL/GenBank/DDBJ whole genome shotgun (WGS) entry which is preliminary data.</text>
</comment>
<evidence type="ECO:0000313" key="12">
    <source>
        <dbReference type="EMBL" id="CAF4030887.1"/>
    </source>
</evidence>
<accession>A0A814HKQ9</accession>
<dbReference type="Proteomes" id="UP000681967">
    <property type="component" value="Unassembled WGS sequence"/>
</dbReference>
<evidence type="ECO:0000313" key="8">
    <source>
        <dbReference type="EMBL" id="CAF1010727.1"/>
    </source>
</evidence>
<keyword evidence="2 6" id="KW-0732">Signal</keyword>
<dbReference type="InterPro" id="IPR018114">
    <property type="entry name" value="TRYPSIN_HIS"/>
</dbReference>
<evidence type="ECO:0000313" key="10">
    <source>
        <dbReference type="EMBL" id="CAF2008336.1"/>
    </source>
</evidence>
<dbReference type="InterPro" id="IPR001314">
    <property type="entry name" value="Peptidase_S1A"/>
</dbReference>
<dbReference type="GO" id="GO:0004252">
    <property type="term" value="F:serine-type endopeptidase activity"/>
    <property type="evidence" value="ECO:0007669"/>
    <property type="project" value="InterPro"/>
</dbReference>
<evidence type="ECO:0000256" key="2">
    <source>
        <dbReference type="ARBA" id="ARBA00022729"/>
    </source>
</evidence>
<dbReference type="EMBL" id="CAJOBI010001871">
    <property type="protein sequence ID" value="CAF3903526.1"/>
    <property type="molecule type" value="Genomic_DNA"/>
</dbReference>
<evidence type="ECO:0000256" key="3">
    <source>
        <dbReference type="ARBA" id="ARBA00022801"/>
    </source>
</evidence>
<dbReference type="Proteomes" id="UP000663824">
    <property type="component" value="Unassembled WGS sequence"/>
</dbReference>
<dbReference type="GO" id="GO:0006508">
    <property type="term" value="P:proteolysis"/>
    <property type="evidence" value="ECO:0007669"/>
    <property type="project" value="UniProtKB-KW"/>
</dbReference>
<dbReference type="EMBL" id="CAJNRE010003182">
    <property type="protein sequence ID" value="CAF2008336.1"/>
    <property type="molecule type" value="Genomic_DNA"/>
</dbReference>
<dbReference type="CDD" id="cd00190">
    <property type="entry name" value="Tryp_SPc"/>
    <property type="match status" value="1"/>
</dbReference>
<dbReference type="Proteomes" id="UP000676336">
    <property type="component" value="Unassembled WGS sequence"/>
</dbReference>
<dbReference type="PRINTS" id="PR00722">
    <property type="entry name" value="CHYMOTRYPSIN"/>
</dbReference>
<evidence type="ECO:0000313" key="11">
    <source>
        <dbReference type="EMBL" id="CAF3903526.1"/>
    </source>
</evidence>
<evidence type="ECO:0000259" key="7">
    <source>
        <dbReference type="PROSITE" id="PS50240"/>
    </source>
</evidence>
<dbReference type="FunFam" id="2.40.10.10:FF:000120">
    <property type="entry name" value="Putative serine protease"/>
    <property type="match status" value="1"/>
</dbReference>
<feature type="signal peptide" evidence="6">
    <location>
        <begin position="1"/>
        <end position="22"/>
    </location>
</feature>
<dbReference type="Proteomes" id="UP000663834">
    <property type="component" value="Unassembled WGS sequence"/>
</dbReference>
<proteinExistence type="predicted"/>
<dbReference type="AlphaFoldDB" id="A0A814HKQ9"/>
<feature type="domain" description="Peptidase S1" evidence="7">
    <location>
        <begin position="140"/>
        <end position="370"/>
    </location>
</feature>
<evidence type="ECO:0000256" key="6">
    <source>
        <dbReference type="SAM" id="SignalP"/>
    </source>
</evidence>
<dbReference type="EMBL" id="CAJNOW010003915">
    <property type="protein sequence ID" value="CAF1398937.1"/>
    <property type="molecule type" value="Genomic_DNA"/>
</dbReference>
<organism evidence="8 13">
    <name type="scientific">Rotaria magnacalcarata</name>
    <dbReference type="NCBI Taxonomy" id="392030"/>
    <lineage>
        <taxon>Eukaryota</taxon>
        <taxon>Metazoa</taxon>
        <taxon>Spiralia</taxon>
        <taxon>Gnathifera</taxon>
        <taxon>Rotifera</taxon>
        <taxon>Eurotatoria</taxon>
        <taxon>Bdelloidea</taxon>
        <taxon>Philodinida</taxon>
        <taxon>Philodinidae</taxon>
        <taxon>Rotaria</taxon>
    </lineage>
</organism>
<evidence type="ECO:0000313" key="13">
    <source>
        <dbReference type="Proteomes" id="UP000663855"/>
    </source>
</evidence>
<protein>
    <recommendedName>
        <fullName evidence="7">Peptidase S1 domain-containing protein</fullName>
    </recommendedName>
</protein>
<keyword evidence="1" id="KW-0645">Protease</keyword>
<reference evidence="8" key="1">
    <citation type="submission" date="2021-02" db="EMBL/GenBank/DDBJ databases">
        <authorList>
            <person name="Nowell W R."/>
        </authorList>
    </citation>
    <scope>NUCLEOTIDE SEQUENCE</scope>
</reference>
<dbReference type="Pfam" id="PF00089">
    <property type="entry name" value="Trypsin"/>
    <property type="match status" value="1"/>
</dbReference>
<evidence type="ECO:0000256" key="1">
    <source>
        <dbReference type="ARBA" id="ARBA00022670"/>
    </source>
</evidence>
<keyword evidence="3" id="KW-0378">Hydrolase</keyword>
<dbReference type="PANTHER" id="PTHR24252:SF7">
    <property type="entry name" value="HYALIN"/>
    <property type="match status" value="1"/>
</dbReference>
<sequence>MHGIQLILVACFLAWYITIARGQYYTARDLHEKIFKKRDFRSNNQQQQHLRDFSSRSQSLSDSERADLWMQRFGSSRTYAQRKDLNALENNRRDWSRYQHLRNFLQQSLRAETDGISYTRPIENPKCGRTQTTPKFEGRIVGGHEAVPHSWPWQVLFEAGGTCGGTLINAEYVLTAAHCIGTKDLSEITITAGLHSLEQNENTETTRQVRQAQQVIVHPGYNSDTIKNDLALVRLAEPVEFNENVQPACLPGPDPKPDSEVVLIGWGVTSTGGELSPVLKQTEVQVIDHCDQHWAEVDDATQLCFKDKTLTSASCQGDSGGPALQKHEGQWVVEGVTSFGHRTCEIIQHGLPDVYTRVSAFLPWIHSVINQ</sequence>
<dbReference type="SUPFAM" id="SSF50494">
    <property type="entry name" value="Trypsin-like serine proteases"/>
    <property type="match status" value="1"/>
</dbReference>
<gene>
    <name evidence="12" type="ORF">BYL167_LOCUS15327</name>
    <name evidence="8" type="ORF">CJN711_LOCUS2818</name>
    <name evidence="9" type="ORF">KQP761_LOCUS9608</name>
    <name evidence="10" type="ORF">MBJ925_LOCUS8573</name>
    <name evidence="11" type="ORF">SMN809_LOCUS6766</name>
</gene>
<dbReference type="Proteomes" id="UP000663855">
    <property type="component" value="Unassembled WGS sequence"/>
</dbReference>
<evidence type="ECO:0000256" key="5">
    <source>
        <dbReference type="ARBA" id="ARBA00023157"/>
    </source>
</evidence>
<dbReference type="PROSITE" id="PS00134">
    <property type="entry name" value="TRYPSIN_HIS"/>
    <property type="match status" value="1"/>
</dbReference>
<dbReference type="SMART" id="SM00020">
    <property type="entry name" value="Tryp_SPc"/>
    <property type="match status" value="1"/>
</dbReference>
<feature type="chain" id="PRO_5035600091" description="Peptidase S1 domain-containing protein" evidence="6">
    <location>
        <begin position="23"/>
        <end position="371"/>
    </location>
</feature>
<dbReference type="EMBL" id="CAJNOV010000226">
    <property type="protein sequence ID" value="CAF1010727.1"/>
    <property type="molecule type" value="Genomic_DNA"/>
</dbReference>
<dbReference type="InterPro" id="IPR009003">
    <property type="entry name" value="Peptidase_S1_PA"/>
</dbReference>
<dbReference type="Gene3D" id="2.40.10.10">
    <property type="entry name" value="Trypsin-like serine proteases"/>
    <property type="match status" value="1"/>
</dbReference>
<dbReference type="PANTHER" id="PTHR24252">
    <property type="entry name" value="ACROSIN-RELATED"/>
    <property type="match status" value="1"/>
</dbReference>
<dbReference type="EMBL" id="CAJOBH010005632">
    <property type="protein sequence ID" value="CAF4030887.1"/>
    <property type="molecule type" value="Genomic_DNA"/>
</dbReference>
<dbReference type="InterPro" id="IPR001254">
    <property type="entry name" value="Trypsin_dom"/>
</dbReference>
<keyword evidence="5" id="KW-1015">Disulfide bond</keyword>
<evidence type="ECO:0000313" key="9">
    <source>
        <dbReference type="EMBL" id="CAF1398937.1"/>
    </source>
</evidence>
<keyword evidence="4" id="KW-0720">Serine protease</keyword>
<evidence type="ECO:0000256" key="4">
    <source>
        <dbReference type="ARBA" id="ARBA00022825"/>
    </source>
</evidence>
<name>A0A814HKQ9_9BILA</name>
<dbReference type="PROSITE" id="PS50240">
    <property type="entry name" value="TRYPSIN_DOM"/>
    <property type="match status" value="1"/>
</dbReference>
<dbReference type="OrthoDB" id="10061449at2759"/>